<feature type="compositionally biased region" description="Basic residues" evidence="5">
    <location>
        <begin position="843"/>
        <end position="853"/>
    </location>
</feature>
<name>A0A7R6SVY6_9GAMM</name>
<keyword evidence="2 8" id="KW-0378">Hydrolase</keyword>
<dbReference type="Pfam" id="PF24473">
    <property type="entry name" value="CON_HrpB"/>
    <property type="match status" value="1"/>
</dbReference>
<evidence type="ECO:0000313" key="8">
    <source>
        <dbReference type="EMBL" id="BBB29205.1"/>
    </source>
</evidence>
<dbReference type="SMART" id="SM00487">
    <property type="entry name" value="DEXDc"/>
    <property type="match status" value="1"/>
</dbReference>
<dbReference type="Gene3D" id="3.40.50.300">
    <property type="entry name" value="P-loop containing nucleotide triphosphate hydrolases"/>
    <property type="match status" value="2"/>
</dbReference>
<dbReference type="InterPro" id="IPR007502">
    <property type="entry name" value="Helicase-assoc_dom"/>
</dbReference>
<dbReference type="EMBL" id="AP014546">
    <property type="protein sequence ID" value="BBB29205.1"/>
    <property type="molecule type" value="Genomic_DNA"/>
</dbReference>
<dbReference type="Pfam" id="PF00271">
    <property type="entry name" value="Helicase_C"/>
    <property type="match status" value="1"/>
</dbReference>
<evidence type="ECO:0000256" key="3">
    <source>
        <dbReference type="ARBA" id="ARBA00022806"/>
    </source>
</evidence>
<dbReference type="InterPro" id="IPR014001">
    <property type="entry name" value="Helicase_ATP-bd"/>
</dbReference>
<dbReference type="Pfam" id="PF00270">
    <property type="entry name" value="DEAD"/>
    <property type="match status" value="1"/>
</dbReference>
<dbReference type="PROSITE" id="PS51194">
    <property type="entry name" value="HELICASE_CTER"/>
    <property type="match status" value="1"/>
</dbReference>
<dbReference type="InterPro" id="IPR013689">
    <property type="entry name" value="RNA_helicase_ATP-dep_HrpB_C"/>
</dbReference>
<organism evidence="8 9">
    <name type="scientific">Neptunomonas japonica JAMM 1380</name>
    <dbReference type="NCBI Taxonomy" id="1441457"/>
    <lineage>
        <taxon>Bacteria</taxon>
        <taxon>Pseudomonadati</taxon>
        <taxon>Pseudomonadota</taxon>
        <taxon>Gammaproteobacteria</taxon>
        <taxon>Oceanospirillales</taxon>
        <taxon>Oceanospirillaceae</taxon>
        <taxon>Neptunomonas</taxon>
    </lineage>
</organism>
<dbReference type="InterPro" id="IPR011545">
    <property type="entry name" value="DEAD/DEAH_box_helicase_dom"/>
</dbReference>
<dbReference type="PROSITE" id="PS51192">
    <property type="entry name" value="HELICASE_ATP_BIND_1"/>
    <property type="match status" value="1"/>
</dbReference>
<feature type="domain" description="Helicase C-terminal" evidence="7">
    <location>
        <begin position="207"/>
        <end position="376"/>
    </location>
</feature>
<dbReference type="EC" id="3.6.4.13" evidence="8"/>
<dbReference type="CDD" id="cd17990">
    <property type="entry name" value="DEXHc_HrpB"/>
    <property type="match status" value="1"/>
</dbReference>
<dbReference type="Gene3D" id="1.20.120.1080">
    <property type="match status" value="1"/>
</dbReference>
<dbReference type="CDD" id="cd18791">
    <property type="entry name" value="SF2_C_RHA"/>
    <property type="match status" value="1"/>
</dbReference>
<dbReference type="PANTHER" id="PTHR43519:SF1">
    <property type="entry name" value="ATP-DEPENDENT RNA HELICASE HRPB"/>
    <property type="match status" value="1"/>
</dbReference>
<dbReference type="AlphaFoldDB" id="A0A7R6SVY6"/>
<dbReference type="PIRSF" id="PIRSF005496">
    <property type="entry name" value="ATP_hel_hrpB"/>
    <property type="match status" value="1"/>
</dbReference>
<gene>
    <name evidence="8" type="primary">hrpB</name>
    <name evidence="8" type="ORF">NEJAP_1253</name>
</gene>
<dbReference type="InterPro" id="IPR001650">
    <property type="entry name" value="Helicase_C-like"/>
</dbReference>
<dbReference type="GO" id="GO:0005524">
    <property type="term" value="F:ATP binding"/>
    <property type="evidence" value="ECO:0007669"/>
    <property type="project" value="UniProtKB-KW"/>
</dbReference>
<dbReference type="SUPFAM" id="SSF52540">
    <property type="entry name" value="P-loop containing nucleoside triphosphate hydrolases"/>
    <property type="match status" value="1"/>
</dbReference>
<dbReference type="InterPro" id="IPR027417">
    <property type="entry name" value="P-loop_NTPase"/>
</dbReference>
<evidence type="ECO:0000256" key="2">
    <source>
        <dbReference type="ARBA" id="ARBA00022801"/>
    </source>
</evidence>
<reference evidence="8 9" key="1">
    <citation type="journal article" date="2008" name="Int. J. Syst. Evol. Microbiol.">
        <title>Neptunomonas japonica sp. nov., an Osedax japonicus symbiont-like bacterium isolated from sediment adjacent to sperm whale carcasses off Kagoshima, Japan.</title>
        <authorList>
            <person name="Miyazaki M."/>
            <person name="Nogi Y."/>
            <person name="Fujiwara Y."/>
            <person name="Kawato M."/>
            <person name="Kubokawa K."/>
            <person name="Horikoshi K."/>
        </authorList>
    </citation>
    <scope>NUCLEOTIDE SEQUENCE [LARGE SCALE GENOMIC DNA]</scope>
    <source>
        <strain evidence="8 9">JAMM 1380</strain>
    </source>
</reference>
<dbReference type="GO" id="GO:0003724">
    <property type="term" value="F:RNA helicase activity"/>
    <property type="evidence" value="ECO:0007669"/>
    <property type="project" value="UniProtKB-EC"/>
</dbReference>
<protein>
    <submittedName>
        <fullName evidence="8">ATP-dependent helicase HrpB</fullName>
        <ecNumber evidence="8">3.6.4.13</ecNumber>
    </submittedName>
</protein>
<dbReference type="GO" id="GO:0016787">
    <property type="term" value="F:hydrolase activity"/>
    <property type="evidence" value="ECO:0007669"/>
    <property type="project" value="UniProtKB-KW"/>
</dbReference>
<keyword evidence="1" id="KW-0547">Nucleotide-binding</keyword>
<dbReference type="KEGG" id="njp:NEJAP_1253"/>
<accession>A0A7R6SVY6</accession>
<dbReference type="InterPro" id="IPR056329">
    <property type="entry name" value="CON_HrpB"/>
</dbReference>
<evidence type="ECO:0000256" key="4">
    <source>
        <dbReference type="ARBA" id="ARBA00022840"/>
    </source>
</evidence>
<dbReference type="PANTHER" id="PTHR43519">
    <property type="entry name" value="ATP-DEPENDENT RNA HELICASE HRPB"/>
    <property type="match status" value="1"/>
</dbReference>
<sequence>MSTLPIHTIIPDLITALDAKHEAVLEAPPGAGKTTAVPLALLNQPWLANRKIIMLEPRRLAARAAAERMAISLGEPVGETVGYRVRMDTKVSHKTRIEVVTEGILTRMLQADPSLDDTGLVIFDEFHERSLDADLGLALILQGRSLFRDDDPLKLLIMSATLDSAAIAELLDNAPVVKSQGRSFPVELIYGAPWKHRERIEPRIVATIKAALNEQSGSLLVFLPGQSEIRRVEKQLYGALDNIDKQELLITPLYGDLSLEQQRKAITPAPNGQRKIVLATAIAETSLTIDGVTVVIDSGLSRQAIYDPNTGMTRLQTRRLSRAASTQRSGRAGRTTPGVCYRLWSKEQQAQLSPFTAPEIQQADLAPLILQLYRWGCNDPSELAWLDTPGLAPCQQARELLCQLGALEFTNNKYHLTKQGEQMANLPVHPRLAHMMLTASLYQLEYQACELAALLSERDPLDTHQADLQMRLDWLREPKKCHPSQQGQLYRIKQQCQRYFTLCQQLPANRQNQQQAIDTINSEDQIGLLIASAWPDRIAKRTGEQPRFQLANGRAASASENDYLSKSKWIAVAQLGSQEGRSNDAIWLAAPFNPSLFEGPLIHMLEQRNFVEWNDKQQKLIAEEQHCCGAIIIKRQPLKTLSDDARAQALLGLVKNKGLSIFSHTKALTQWRQRVTFLYQAYENQNGKNPWPDLSDTALLATLDNWLTPYLGKISHINHFAKLDLQSILQSLLPWPLPQQLNELAPERIAVPSGSKIHIDYSQTPPILGVKLQEMFGSTSTPTIANNVKLKVHLLSPAGHPLQVTQDLGNFWEHVYPQVKKEMKGRYPKHPWPDDPSSAMATHKTKRHLKSTH</sequence>
<evidence type="ECO:0000313" key="9">
    <source>
        <dbReference type="Proteomes" id="UP000595332"/>
    </source>
</evidence>
<evidence type="ECO:0000259" key="7">
    <source>
        <dbReference type="PROSITE" id="PS51194"/>
    </source>
</evidence>
<dbReference type="InterPro" id="IPR010225">
    <property type="entry name" value="HrpB"/>
</dbReference>
<keyword evidence="9" id="KW-1185">Reference proteome</keyword>
<dbReference type="InterPro" id="IPR049614">
    <property type="entry name" value="HrpB_DEXH"/>
</dbReference>
<evidence type="ECO:0000259" key="6">
    <source>
        <dbReference type="PROSITE" id="PS51192"/>
    </source>
</evidence>
<dbReference type="Pfam" id="PF08482">
    <property type="entry name" value="HrpB_C"/>
    <property type="match status" value="1"/>
</dbReference>
<keyword evidence="3 8" id="KW-0347">Helicase</keyword>
<dbReference type="Pfam" id="PF04408">
    <property type="entry name" value="WHD_HA2"/>
    <property type="match status" value="1"/>
</dbReference>
<dbReference type="SMART" id="SM00490">
    <property type="entry name" value="HELICc"/>
    <property type="match status" value="1"/>
</dbReference>
<keyword evidence="4" id="KW-0067">ATP-binding</keyword>
<dbReference type="Proteomes" id="UP000595332">
    <property type="component" value="Chromosome"/>
</dbReference>
<dbReference type="RefSeq" id="WP_201349827.1">
    <property type="nucleotide sequence ID" value="NZ_AP014546.1"/>
</dbReference>
<feature type="region of interest" description="Disordered" evidence="5">
    <location>
        <begin position="826"/>
        <end position="853"/>
    </location>
</feature>
<dbReference type="InterPro" id="IPR048333">
    <property type="entry name" value="HA2_WH"/>
</dbReference>
<evidence type="ECO:0000256" key="5">
    <source>
        <dbReference type="SAM" id="MobiDB-lite"/>
    </source>
</evidence>
<dbReference type="NCBIfam" id="TIGR01970">
    <property type="entry name" value="DEAH_box_HrpB"/>
    <property type="match status" value="1"/>
</dbReference>
<evidence type="ECO:0000256" key="1">
    <source>
        <dbReference type="ARBA" id="ARBA00022741"/>
    </source>
</evidence>
<dbReference type="GO" id="GO:0003676">
    <property type="term" value="F:nucleic acid binding"/>
    <property type="evidence" value="ECO:0007669"/>
    <property type="project" value="InterPro"/>
</dbReference>
<feature type="domain" description="Helicase ATP-binding" evidence="6">
    <location>
        <begin position="14"/>
        <end position="180"/>
    </location>
</feature>
<proteinExistence type="predicted"/>
<dbReference type="SMART" id="SM00847">
    <property type="entry name" value="HA2"/>
    <property type="match status" value="1"/>
</dbReference>
<dbReference type="FunFam" id="3.40.50.300:FF:002125">
    <property type="entry name" value="ATP-dependent helicase HrpB"/>
    <property type="match status" value="1"/>
</dbReference>